<comment type="caution">
    <text evidence="2">The sequence shown here is derived from an EMBL/GenBank/DDBJ whole genome shotgun (WGS) entry which is preliminary data.</text>
</comment>
<reference evidence="2" key="2">
    <citation type="submission" date="2023-05" db="EMBL/GenBank/DDBJ databases">
        <authorList>
            <consortium name="Lawrence Berkeley National Laboratory"/>
            <person name="Steindorff A."/>
            <person name="Hensen N."/>
            <person name="Bonometti L."/>
            <person name="Westerberg I."/>
            <person name="Brannstrom I.O."/>
            <person name="Guillou S."/>
            <person name="Cros-Aarteil S."/>
            <person name="Calhoun S."/>
            <person name="Haridas S."/>
            <person name="Kuo A."/>
            <person name="Mondo S."/>
            <person name="Pangilinan J."/>
            <person name="Riley R."/>
            <person name="Labutti K."/>
            <person name="Andreopoulos B."/>
            <person name="Lipzen A."/>
            <person name="Chen C."/>
            <person name="Yanf M."/>
            <person name="Daum C."/>
            <person name="Ng V."/>
            <person name="Clum A."/>
            <person name="Ohm R."/>
            <person name="Martin F."/>
            <person name="Silar P."/>
            <person name="Natvig D."/>
            <person name="Lalanne C."/>
            <person name="Gautier V."/>
            <person name="Ament-Velasquez S.L."/>
            <person name="Kruys A."/>
            <person name="Hutchinson M.I."/>
            <person name="Powell A.J."/>
            <person name="Barry K."/>
            <person name="Miller A.N."/>
            <person name="Grigoriev I.V."/>
            <person name="Debuchy R."/>
            <person name="Gladieux P."/>
            <person name="Thoren M.H."/>
            <person name="Johannesson H."/>
        </authorList>
    </citation>
    <scope>NUCLEOTIDE SEQUENCE</scope>
    <source>
        <strain evidence="2">CBS 757.83</strain>
    </source>
</reference>
<reference evidence="2" key="1">
    <citation type="journal article" date="2023" name="Mol. Phylogenet. Evol.">
        <title>Genome-scale phylogeny and comparative genomics of the fungal order Sordariales.</title>
        <authorList>
            <person name="Hensen N."/>
            <person name="Bonometti L."/>
            <person name="Westerberg I."/>
            <person name="Brannstrom I.O."/>
            <person name="Guillou S."/>
            <person name="Cros-Aarteil S."/>
            <person name="Calhoun S."/>
            <person name="Haridas S."/>
            <person name="Kuo A."/>
            <person name="Mondo S."/>
            <person name="Pangilinan J."/>
            <person name="Riley R."/>
            <person name="LaButti K."/>
            <person name="Andreopoulos B."/>
            <person name="Lipzen A."/>
            <person name="Chen C."/>
            <person name="Yan M."/>
            <person name="Daum C."/>
            <person name="Ng V."/>
            <person name="Clum A."/>
            <person name="Steindorff A."/>
            <person name="Ohm R.A."/>
            <person name="Martin F."/>
            <person name="Silar P."/>
            <person name="Natvig D.O."/>
            <person name="Lalanne C."/>
            <person name="Gautier V."/>
            <person name="Ament-Velasquez S.L."/>
            <person name="Kruys A."/>
            <person name="Hutchinson M.I."/>
            <person name="Powell A.J."/>
            <person name="Barry K."/>
            <person name="Miller A.N."/>
            <person name="Grigoriev I.V."/>
            <person name="Debuchy R."/>
            <person name="Gladieux P."/>
            <person name="Hiltunen Thoren M."/>
            <person name="Johannesson H."/>
        </authorList>
    </citation>
    <scope>NUCLEOTIDE SEQUENCE</scope>
    <source>
        <strain evidence="2">CBS 757.83</strain>
    </source>
</reference>
<dbReference type="Proteomes" id="UP001305647">
    <property type="component" value="Unassembled WGS sequence"/>
</dbReference>
<name>A0AAN6PYA0_9PEZI</name>
<evidence type="ECO:0000313" key="2">
    <source>
        <dbReference type="EMBL" id="KAK4097591.1"/>
    </source>
</evidence>
<feature type="region of interest" description="Disordered" evidence="1">
    <location>
        <begin position="54"/>
        <end position="119"/>
    </location>
</feature>
<gene>
    <name evidence="2" type="ORF">N658DRAFT_526949</name>
</gene>
<sequence>MRWLRSLVSRVSSTLSSFSEPSSRSAASAPTRQLLHLFTTPNPTSQLQTIGELILNSETQPSSQEPRNSRQPRPSQPRCPKATDMTRREPRQSSQAILLPQHHPLRAKIQPSPPPSSQD</sequence>
<evidence type="ECO:0000256" key="1">
    <source>
        <dbReference type="SAM" id="MobiDB-lite"/>
    </source>
</evidence>
<dbReference type="AlphaFoldDB" id="A0AAN6PYA0"/>
<protein>
    <submittedName>
        <fullName evidence="2">Uncharacterized protein</fullName>
    </submittedName>
</protein>
<feature type="compositionally biased region" description="Low complexity" evidence="1">
    <location>
        <begin position="60"/>
        <end position="80"/>
    </location>
</feature>
<evidence type="ECO:0000313" key="3">
    <source>
        <dbReference type="Proteomes" id="UP001305647"/>
    </source>
</evidence>
<feature type="non-terminal residue" evidence="2">
    <location>
        <position position="119"/>
    </location>
</feature>
<accession>A0AAN6PYA0</accession>
<keyword evidence="3" id="KW-1185">Reference proteome</keyword>
<proteinExistence type="predicted"/>
<organism evidence="2 3">
    <name type="scientific">Parathielavia hyrcaniae</name>
    <dbReference type="NCBI Taxonomy" id="113614"/>
    <lineage>
        <taxon>Eukaryota</taxon>
        <taxon>Fungi</taxon>
        <taxon>Dikarya</taxon>
        <taxon>Ascomycota</taxon>
        <taxon>Pezizomycotina</taxon>
        <taxon>Sordariomycetes</taxon>
        <taxon>Sordariomycetidae</taxon>
        <taxon>Sordariales</taxon>
        <taxon>Chaetomiaceae</taxon>
        <taxon>Parathielavia</taxon>
    </lineage>
</organism>
<dbReference type="EMBL" id="MU863672">
    <property type="protein sequence ID" value="KAK4097591.1"/>
    <property type="molecule type" value="Genomic_DNA"/>
</dbReference>